<dbReference type="Pfam" id="PF12973">
    <property type="entry name" value="Cupin_7"/>
    <property type="match status" value="1"/>
</dbReference>
<evidence type="ECO:0000259" key="1">
    <source>
        <dbReference type="Pfam" id="PF12973"/>
    </source>
</evidence>
<organism evidence="2 3">
    <name type="scientific">Paenibacillus thalictri</name>
    <dbReference type="NCBI Taxonomy" id="2527873"/>
    <lineage>
        <taxon>Bacteria</taxon>
        <taxon>Bacillati</taxon>
        <taxon>Bacillota</taxon>
        <taxon>Bacilli</taxon>
        <taxon>Bacillales</taxon>
        <taxon>Paenibacillaceae</taxon>
        <taxon>Paenibacillus</taxon>
    </lineage>
</organism>
<dbReference type="OrthoDB" id="2988517at2"/>
<accession>A0A4Q9DKT3</accession>
<gene>
    <name evidence="2" type="ORF">EYB31_27230</name>
</gene>
<dbReference type="SUPFAM" id="SSF51182">
    <property type="entry name" value="RmlC-like cupins"/>
    <property type="match status" value="1"/>
</dbReference>
<proteinExistence type="predicted"/>
<name>A0A4Q9DKT3_9BACL</name>
<dbReference type="InterPro" id="IPR025979">
    <property type="entry name" value="ChrR-like_cupin_dom"/>
</dbReference>
<reference evidence="2 3" key="1">
    <citation type="submission" date="2019-02" db="EMBL/GenBank/DDBJ databases">
        <title>Paenibacillus sp. nov., isolated from surface-sterilized tissue of Thalictrum simplex L.</title>
        <authorList>
            <person name="Tuo L."/>
        </authorList>
    </citation>
    <scope>NUCLEOTIDE SEQUENCE [LARGE SCALE GENOMIC DNA]</scope>
    <source>
        <strain evidence="2 3">N2SHLJ1</strain>
    </source>
</reference>
<dbReference type="Gene3D" id="2.60.120.10">
    <property type="entry name" value="Jelly Rolls"/>
    <property type="match status" value="1"/>
</dbReference>
<keyword evidence="3" id="KW-1185">Reference proteome</keyword>
<dbReference type="Proteomes" id="UP000293142">
    <property type="component" value="Unassembled WGS sequence"/>
</dbReference>
<protein>
    <submittedName>
        <fullName evidence="2">Cupin</fullName>
    </submittedName>
</protein>
<dbReference type="InterPro" id="IPR011051">
    <property type="entry name" value="RmlC_Cupin_sf"/>
</dbReference>
<dbReference type="EMBL" id="SIRE01000022">
    <property type="protein sequence ID" value="TBL72928.1"/>
    <property type="molecule type" value="Genomic_DNA"/>
</dbReference>
<feature type="domain" description="ChrR-like cupin" evidence="1">
    <location>
        <begin position="9"/>
        <end position="108"/>
    </location>
</feature>
<sequence length="129" mass="14894">MNMIENMRELLLHADEMEWTDKSLEGLSEKLLWRNEETGATIALIRFRKGAGIPIKHTHASNQFMYMLSGLYSYPDTGMLLRPGSFYLNEKGNAHGPTVALEETVFVEYYDGPHYPERPSFYDNDEDAR</sequence>
<comment type="caution">
    <text evidence="2">The sequence shown here is derived from an EMBL/GenBank/DDBJ whole genome shotgun (WGS) entry which is preliminary data.</text>
</comment>
<dbReference type="InterPro" id="IPR014710">
    <property type="entry name" value="RmlC-like_jellyroll"/>
</dbReference>
<evidence type="ECO:0000313" key="2">
    <source>
        <dbReference type="EMBL" id="TBL72928.1"/>
    </source>
</evidence>
<evidence type="ECO:0000313" key="3">
    <source>
        <dbReference type="Proteomes" id="UP000293142"/>
    </source>
</evidence>
<dbReference type="AlphaFoldDB" id="A0A4Q9DKT3"/>